<evidence type="ECO:0000256" key="3">
    <source>
        <dbReference type="ARBA" id="ARBA00022643"/>
    </source>
</evidence>
<keyword evidence="2 5" id="KW-0285">Flavoprotein</keyword>
<dbReference type="NCBIfam" id="TIGR00421">
    <property type="entry name" value="ubiX_pad"/>
    <property type="match status" value="1"/>
</dbReference>
<name>A0A2U3QGF6_9BACT</name>
<feature type="binding site" evidence="5">
    <location>
        <position position="180"/>
    </location>
    <ligand>
        <name>dimethylallyl phosphate</name>
        <dbReference type="ChEBI" id="CHEBI:88052"/>
    </ligand>
</feature>
<comment type="similarity">
    <text evidence="5">Belongs to the UbiX/PAD1 family.</text>
</comment>
<sequence>MKKYVLGITGATGPVIGLRVLRELARTAEVHVIISRQSFSIILEEAGVDFSGKTIEAVEKRIRKFAASKHILYYDEVDFEAPVASGSFRTDGMFVVPCSMKSLSGIANGYANGLVERAADVAIKEGRPLVLAPREMPFSAIHLENMLKLARLGVRIAPPVMGFYHGPKRVEDMIDFVAGKLLDVMGVGHEIYKRWGK</sequence>
<comment type="caution">
    <text evidence="5">Lacks conserved residue(s) required for the propagation of feature annotation.</text>
</comment>
<feature type="binding site" evidence="5">
    <location>
        <begin position="99"/>
        <end position="102"/>
    </location>
    <ligand>
        <name>FMN</name>
        <dbReference type="ChEBI" id="CHEBI:58210"/>
    </ligand>
</feature>
<dbReference type="GO" id="GO:0106141">
    <property type="term" value="F:flavin prenyltransferase activity"/>
    <property type="evidence" value="ECO:0007669"/>
    <property type="project" value="UniProtKB-EC"/>
</dbReference>
<dbReference type="AlphaFoldDB" id="A0A2U3QGF6"/>
<comment type="catalytic activity">
    <reaction evidence="5">
        <text>dimethylallyl phosphate + FMNH2 = prenylated FMNH2 + phosphate</text>
        <dbReference type="Rhea" id="RHEA:37743"/>
        <dbReference type="ChEBI" id="CHEBI:43474"/>
        <dbReference type="ChEBI" id="CHEBI:57618"/>
        <dbReference type="ChEBI" id="CHEBI:87467"/>
        <dbReference type="ChEBI" id="CHEBI:88052"/>
        <dbReference type="EC" id="2.5.1.129"/>
    </reaction>
</comment>
<dbReference type="GO" id="GO:0016829">
    <property type="term" value="F:lyase activity"/>
    <property type="evidence" value="ECO:0007669"/>
    <property type="project" value="UniProtKB-KW"/>
</dbReference>
<dbReference type="HAMAP" id="MF_01984">
    <property type="entry name" value="ubiX_pad"/>
    <property type="match status" value="1"/>
</dbReference>
<dbReference type="InterPro" id="IPR036551">
    <property type="entry name" value="Flavin_trans-like"/>
</dbReference>
<evidence type="ECO:0000256" key="1">
    <source>
        <dbReference type="ARBA" id="ARBA00022602"/>
    </source>
</evidence>
<reference evidence="8" key="1">
    <citation type="submission" date="2018-03" db="EMBL/GenBank/DDBJ databases">
        <authorList>
            <person name="Zecchin S."/>
        </authorList>
    </citation>
    <scope>NUCLEOTIDE SEQUENCE [LARGE SCALE GENOMIC DNA]</scope>
</reference>
<dbReference type="SUPFAM" id="SSF52507">
    <property type="entry name" value="Homo-oligomeric flavin-containing Cys decarboxylases, HFCD"/>
    <property type="match status" value="1"/>
</dbReference>
<evidence type="ECO:0000256" key="2">
    <source>
        <dbReference type="ARBA" id="ARBA00022630"/>
    </source>
</evidence>
<dbReference type="Pfam" id="PF02441">
    <property type="entry name" value="Flavoprotein"/>
    <property type="match status" value="1"/>
</dbReference>
<dbReference type="InterPro" id="IPR003382">
    <property type="entry name" value="Flavoprotein"/>
</dbReference>
<evidence type="ECO:0000313" key="8">
    <source>
        <dbReference type="Proteomes" id="UP000245125"/>
    </source>
</evidence>
<dbReference type="NCBIfam" id="NF004685">
    <property type="entry name" value="PRK06029.1"/>
    <property type="match status" value="1"/>
</dbReference>
<organism evidence="7 8">
    <name type="scientific">Candidatus Sulfobium mesophilum</name>
    <dbReference type="NCBI Taxonomy" id="2016548"/>
    <lineage>
        <taxon>Bacteria</taxon>
        <taxon>Pseudomonadati</taxon>
        <taxon>Nitrospirota</taxon>
        <taxon>Nitrospiria</taxon>
        <taxon>Nitrospirales</taxon>
        <taxon>Nitrospiraceae</taxon>
        <taxon>Candidatus Sulfobium</taxon>
    </lineage>
</organism>
<keyword evidence="4 5" id="KW-0808">Transferase</keyword>
<feature type="binding site" evidence="5">
    <location>
        <position position="164"/>
    </location>
    <ligand>
        <name>dimethylallyl phosphate</name>
        <dbReference type="ChEBI" id="CHEBI:88052"/>
    </ligand>
</feature>
<keyword evidence="8" id="KW-1185">Reference proteome</keyword>
<evidence type="ECO:0000256" key="4">
    <source>
        <dbReference type="ARBA" id="ARBA00022679"/>
    </source>
</evidence>
<keyword evidence="3 5" id="KW-0288">FMN</keyword>
<feature type="binding site" evidence="5">
    <location>
        <position position="134"/>
    </location>
    <ligand>
        <name>FMN</name>
        <dbReference type="ChEBI" id="CHEBI:58210"/>
    </ligand>
</feature>
<dbReference type="Proteomes" id="UP000245125">
    <property type="component" value="Unassembled WGS sequence"/>
</dbReference>
<dbReference type="OrthoDB" id="9781577at2"/>
<dbReference type="EMBL" id="OUUY01000068">
    <property type="protein sequence ID" value="SPQ00430.1"/>
    <property type="molecule type" value="Genomic_DNA"/>
</dbReference>
<dbReference type="Gene3D" id="3.40.50.1950">
    <property type="entry name" value="Flavin prenyltransferase-like"/>
    <property type="match status" value="1"/>
</dbReference>
<dbReference type="InterPro" id="IPR004507">
    <property type="entry name" value="UbiX-like"/>
</dbReference>
<evidence type="ECO:0000313" key="7">
    <source>
        <dbReference type="EMBL" id="SPQ00430.1"/>
    </source>
</evidence>
<keyword evidence="7" id="KW-0456">Lyase</keyword>
<evidence type="ECO:0000259" key="6">
    <source>
        <dbReference type="Pfam" id="PF02441"/>
    </source>
</evidence>
<feature type="binding site" evidence="5">
    <location>
        <position position="35"/>
    </location>
    <ligand>
        <name>FMN</name>
        <dbReference type="ChEBI" id="CHEBI:58210"/>
    </ligand>
</feature>
<dbReference type="EC" id="2.5.1.129" evidence="5"/>
<proteinExistence type="inferred from homology"/>
<feature type="binding site" evidence="5">
    <location>
        <begin position="10"/>
        <end position="12"/>
    </location>
    <ligand>
        <name>FMN</name>
        <dbReference type="ChEBI" id="CHEBI:58210"/>
    </ligand>
</feature>
<accession>A0A2U3QGF6</accession>
<feature type="domain" description="Flavoprotein" evidence="6">
    <location>
        <begin position="2"/>
        <end position="184"/>
    </location>
</feature>
<gene>
    <name evidence="5" type="primary">ubiX</name>
    <name evidence="7" type="ORF">NBG4_230029</name>
</gene>
<comment type="function">
    <text evidence="5">Flavin prenyltransferase that catalyzes the synthesis of the prenylated FMN cofactor (prenyl-FMN) for 4-hydroxy-3-polyprenylbenzoic acid decarboxylase UbiD. The prenyltransferase is metal-independent and links a dimethylallyl moiety from dimethylallyl monophosphate (DMAP) to the flavin N5 and C6 atoms of FMN.</text>
</comment>
<keyword evidence="1 5" id="KW-0637">Prenyltransferase</keyword>
<protein>
    <recommendedName>
        <fullName evidence="5">Flavin prenyltransferase UbiX</fullName>
        <ecNumber evidence="5">2.5.1.129</ecNumber>
    </recommendedName>
</protein>
<evidence type="ECO:0000256" key="5">
    <source>
        <dbReference type="HAMAP-Rule" id="MF_01984"/>
    </source>
</evidence>